<sequence length="212" mass="25502">MKSCRSCDRWNHLSKEDYEEVKQRLSMRQVAAYYGFREDRKHLCLCPFHADRHPSMRIYPNDKGFYCFSCGKGGDVITFVSALYGLSNEQACKKLIEDFSLPIKTEFDTYREKREREKNIKQQRELDHFRKYADVTLRMYWILLCEASRDPEDPHFEEAMQEMTITEYRLQCLHDDPAEYYADRKAVKKIGEIRDRIDRWYRSDDDQRSLSG</sequence>
<accession>A0A9D2SNQ3</accession>
<keyword evidence="1" id="KW-0479">Metal-binding</keyword>
<dbReference type="Proteomes" id="UP000823849">
    <property type="component" value="Unassembled WGS sequence"/>
</dbReference>
<reference evidence="5" key="2">
    <citation type="submission" date="2021-04" db="EMBL/GenBank/DDBJ databases">
        <authorList>
            <person name="Gilroy R."/>
        </authorList>
    </citation>
    <scope>NUCLEOTIDE SEQUENCE</scope>
    <source>
        <strain evidence="5">CHK185-5351</strain>
    </source>
</reference>
<protein>
    <recommendedName>
        <fullName evidence="4">Zinc finger CHC2-type domain-containing protein</fullName>
    </recommendedName>
</protein>
<dbReference type="PANTHER" id="PTHR30313:SF2">
    <property type="entry name" value="DNA PRIMASE"/>
    <property type="match status" value="1"/>
</dbReference>
<evidence type="ECO:0000259" key="4">
    <source>
        <dbReference type="SMART" id="SM00400"/>
    </source>
</evidence>
<dbReference type="Pfam" id="PF01807">
    <property type="entry name" value="Zn_ribbon_DnaG"/>
    <property type="match status" value="1"/>
</dbReference>
<name>A0A9D2SNQ3_9FIRM</name>
<keyword evidence="2" id="KW-0863">Zinc-finger</keyword>
<dbReference type="InterPro" id="IPR002694">
    <property type="entry name" value="Znf_CHC2"/>
</dbReference>
<evidence type="ECO:0000256" key="3">
    <source>
        <dbReference type="ARBA" id="ARBA00022833"/>
    </source>
</evidence>
<organism evidence="5 6">
    <name type="scientific">Candidatus Fusicatenibacter intestinigallinarum</name>
    <dbReference type="NCBI Taxonomy" id="2838598"/>
    <lineage>
        <taxon>Bacteria</taxon>
        <taxon>Bacillati</taxon>
        <taxon>Bacillota</taxon>
        <taxon>Clostridia</taxon>
        <taxon>Lachnospirales</taxon>
        <taxon>Lachnospiraceae</taxon>
        <taxon>Fusicatenibacter</taxon>
    </lineage>
</organism>
<comment type="caution">
    <text evidence="5">The sequence shown here is derived from an EMBL/GenBank/DDBJ whole genome shotgun (WGS) entry which is preliminary data.</text>
</comment>
<dbReference type="GO" id="GO:0008270">
    <property type="term" value="F:zinc ion binding"/>
    <property type="evidence" value="ECO:0007669"/>
    <property type="project" value="UniProtKB-KW"/>
</dbReference>
<evidence type="ECO:0000256" key="2">
    <source>
        <dbReference type="ARBA" id="ARBA00022771"/>
    </source>
</evidence>
<evidence type="ECO:0000313" key="6">
    <source>
        <dbReference type="Proteomes" id="UP000823849"/>
    </source>
</evidence>
<evidence type="ECO:0000256" key="1">
    <source>
        <dbReference type="ARBA" id="ARBA00022723"/>
    </source>
</evidence>
<dbReference type="GO" id="GO:0006269">
    <property type="term" value="P:DNA replication, synthesis of primer"/>
    <property type="evidence" value="ECO:0007669"/>
    <property type="project" value="TreeGrafter"/>
</dbReference>
<dbReference type="SMART" id="SM00400">
    <property type="entry name" value="ZnF_CHCC"/>
    <property type="match status" value="1"/>
</dbReference>
<dbReference type="InterPro" id="IPR036977">
    <property type="entry name" value="DNA_primase_Znf_CHC2"/>
</dbReference>
<dbReference type="GO" id="GO:0003899">
    <property type="term" value="F:DNA-directed RNA polymerase activity"/>
    <property type="evidence" value="ECO:0007669"/>
    <property type="project" value="InterPro"/>
</dbReference>
<reference evidence="5" key="1">
    <citation type="journal article" date="2021" name="PeerJ">
        <title>Extensive microbial diversity within the chicken gut microbiome revealed by metagenomics and culture.</title>
        <authorList>
            <person name="Gilroy R."/>
            <person name="Ravi A."/>
            <person name="Getino M."/>
            <person name="Pursley I."/>
            <person name="Horton D.L."/>
            <person name="Alikhan N.F."/>
            <person name="Baker D."/>
            <person name="Gharbi K."/>
            <person name="Hall N."/>
            <person name="Watson M."/>
            <person name="Adriaenssens E.M."/>
            <person name="Foster-Nyarko E."/>
            <person name="Jarju S."/>
            <person name="Secka A."/>
            <person name="Antonio M."/>
            <person name="Oren A."/>
            <person name="Chaudhuri R.R."/>
            <person name="La Ragione R."/>
            <person name="Hildebrand F."/>
            <person name="Pallen M.J."/>
        </authorList>
    </citation>
    <scope>NUCLEOTIDE SEQUENCE</scope>
    <source>
        <strain evidence="5">CHK185-5351</strain>
    </source>
</reference>
<proteinExistence type="predicted"/>
<dbReference type="GO" id="GO:0003677">
    <property type="term" value="F:DNA binding"/>
    <property type="evidence" value="ECO:0007669"/>
    <property type="project" value="InterPro"/>
</dbReference>
<feature type="domain" description="Zinc finger CHC2-type" evidence="4">
    <location>
        <begin position="42"/>
        <end position="96"/>
    </location>
</feature>
<gene>
    <name evidence="5" type="ORF">H9705_09500</name>
</gene>
<keyword evidence="3" id="KW-0862">Zinc</keyword>
<dbReference type="SUPFAM" id="SSF57783">
    <property type="entry name" value="Zinc beta-ribbon"/>
    <property type="match status" value="1"/>
</dbReference>
<dbReference type="PANTHER" id="PTHR30313">
    <property type="entry name" value="DNA PRIMASE"/>
    <property type="match status" value="1"/>
</dbReference>
<dbReference type="GO" id="GO:0005737">
    <property type="term" value="C:cytoplasm"/>
    <property type="evidence" value="ECO:0007669"/>
    <property type="project" value="TreeGrafter"/>
</dbReference>
<dbReference type="InterPro" id="IPR050219">
    <property type="entry name" value="DnaG_primase"/>
</dbReference>
<evidence type="ECO:0000313" key="5">
    <source>
        <dbReference type="EMBL" id="HJC16032.1"/>
    </source>
</evidence>
<dbReference type="Gene3D" id="3.90.580.10">
    <property type="entry name" value="Zinc finger, CHC2-type domain"/>
    <property type="match status" value="1"/>
</dbReference>
<dbReference type="EMBL" id="DWWU01000039">
    <property type="protein sequence ID" value="HJC16032.1"/>
    <property type="molecule type" value="Genomic_DNA"/>
</dbReference>
<dbReference type="AlphaFoldDB" id="A0A9D2SNQ3"/>